<reference evidence="3 4" key="1">
    <citation type="journal article" date="2019" name="Sci. Rep.">
        <title>Orb-weaving spider Araneus ventricosus genome elucidates the spidroin gene catalogue.</title>
        <authorList>
            <person name="Kono N."/>
            <person name="Nakamura H."/>
            <person name="Ohtoshi R."/>
            <person name="Moran D.A.P."/>
            <person name="Shinohara A."/>
            <person name="Yoshida Y."/>
            <person name="Fujiwara M."/>
            <person name="Mori M."/>
            <person name="Tomita M."/>
            <person name="Arakawa K."/>
        </authorList>
    </citation>
    <scope>NUCLEOTIDE SEQUENCE [LARGE SCALE GENOMIC DNA]</scope>
</reference>
<dbReference type="AlphaFoldDB" id="A0A4Y2BII8"/>
<dbReference type="PROSITE" id="PS51184">
    <property type="entry name" value="JMJC"/>
    <property type="match status" value="1"/>
</dbReference>
<dbReference type="Pfam" id="PF13621">
    <property type="entry name" value="Cupin_8"/>
    <property type="match status" value="1"/>
</dbReference>
<feature type="region of interest" description="Disordered" evidence="1">
    <location>
        <begin position="67"/>
        <end position="101"/>
    </location>
</feature>
<dbReference type="EMBL" id="BGPR01000082">
    <property type="protein sequence ID" value="GBL91848.1"/>
    <property type="molecule type" value="Genomic_DNA"/>
</dbReference>
<feature type="domain" description="JmjC" evidence="2">
    <location>
        <begin position="187"/>
        <end position="365"/>
    </location>
</feature>
<name>A0A4Y2BII8_ARAVE</name>
<dbReference type="Gene3D" id="2.60.120.10">
    <property type="entry name" value="Jelly Rolls"/>
    <property type="match status" value="1"/>
</dbReference>
<dbReference type="PANTHER" id="PTHR12461:SF99">
    <property type="entry name" value="BIFUNCTIONAL PEPTIDASE AND (3S)-LYSYL HYDROXYLASE JMJD7"/>
    <property type="match status" value="1"/>
</dbReference>
<dbReference type="InterPro" id="IPR041588">
    <property type="entry name" value="Integrase_H2C2"/>
</dbReference>
<dbReference type="Proteomes" id="UP000499080">
    <property type="component" value="Unassembled WGS sequence"/>
</dbReference>
<gene>
    <name evidence="3" type="primary">JMJD7_1</name>
    <name evidence="3" type="ORF">AVEN_172769_1</name>
</gene>
<dbReference type="SMART" id="SM00558">
    <property type="entry name" value="JmjC"/>
    <property type="match status" value="1"/>
</dbReference>
<dbReference type="Gene3D" id="1.10.340.70">
    <property type="match status" value="1"/>
</dbReference>
<evidence type="ECO:0000256" key="1">
    <source>
        <dbReference type="SAM" id="MobiDB-lite"/>
    </source>
</evidence>
<proteinExistence type="predicted"/>
<dbReference type="OrthoDB" id="6766746at2759"/>
<dbReference type="InterPro" id="IPR041667">
    <property type="entry name" value="Cupin_8"/>
</dbReference>
<evidence type="ECO:0000313" key="4">
    <source>
        <dbReference type="Proteomes" id="UP000499080"/>
    </source>
</evidence>
<protein>
    <submittedName>
        <fullName evidence="3">JmjC domain-containing protein 7</fullName>
    </submittedName>
</protein>
<evidence type="ECO:0000259" key="2">
    <source>
        <dbReference type="PROSITE" id="PS51184"/>
    </source>
</evidence>
<organism evidence="3 4">
    <name type="scientific">Araneus ventricosus</name>
    <name type="common">Orbweaver spider</name>
    <name type="synonym">Epeira ventricosa</name>
    <dbReference type="NCBI Taxonomy" id="182803"/>
    <lineage>
        <taxon>Eukaryota</taxon>
        <taxon>Metazoa</taxon>
        <taxon>Ecdysozoa</taxon>
        <taxon>Arthropoda</taxon>
        <taxon>Chelicerata</taxon>
        <taxon>Arachnida</taxon>
        <taxon>Araneae</taxon>
        <taxon>Araneomorphae</taxon>
        <taxon>Entelegynae</taxon>
        <taxon>Araneoidea</taxon>
        <taxon>Araneidae</taxon>
        <taxon>Araneus</taxon>
    </lineage>
</organism>
<evidence type="ECO:0000313" key="3">
    <source>
        <dbReference type="EMBL" id="GBL91848.1"/>
    </source>
</evidence>
<accession>A0A4Y2BII8</accession>
<dbReference type="SUPFAM" id="SSF51197">
    <property type="entry name" value="Clavaminate synthase-like"/>
    <property type="match status" value="1"/>
</dbReference>
<keyword evidence="4" id="KW-1185">Reference proteome</keyword>
<dbReference type="PANTHER" id="PTHR12461">
    <property type="entry name" value="HYPOXIA-INDUCIBLE FACTOR 1 ALPHA INHIBITOR-RELATED"/>
    <property type="match status" value="1"/>
</dbReference>
<feature type="compositionally biased region" description="Basic and acidic residues" evidence="1">
    <location>
        <begin position="90"/>
        <end position="101"/>
    </location>
</feature>
<dbReference type="Pfam" id="PF17921">
    <property type="entry name" value="Integrase_H2C2"/>
    <property type="match status" value="1"/>
</dbReference>
<dbReference type="InterPro" id="IPR003347">
    <property type="entry name" value="JmjC_dom"/>
</dbReference>
<dbReference type="InterPro" id="IPR014710">
    <property type="entry name" value="RmlC-like_jellyroll"/>
</dbReference>
<sequence length="403" mass="47509">METLRKTRERFYWDRLPADVEKWCRECQACGVRKGPKTEQGKSATGRTPAEMFSDRTLRFPCHILFRRPRDTPSSPTNSEARLESVQASARERVKLSRERMKTRYDSRATDHHFKEGDIVWMFNPKRLRGPSPRKILFEPWTTVAVTPALRPYPIVKGLFMVPEMRIMNCYDLLLELARKNHINECYYVKQPNNLGDFPPIADDIRTDIPWVNEALDSGPIAANLSIGNLEAFTLMHNDHYDNFFYVLRGTRQFKLFPPIAHVCMPYKKFKKFQWVKDKKNNDWDMKDLKAEIEVIPSETEPENLEKNGFYRNLKSYVVNIHPGEALYVPALWYHEYHQSDDCFTLNYWYDLKWDLKFPLLRFLSKLFKVKKPTMYKDASVDTQTELGESLIKDLCDAILKMP</sequence>
<comment type="caution">
    <text evidence="3">The sequence shown here is derived from an EMBL/GenBank/DDBJ whole genome shotgun (WGS) entry which is preliminary data.</text>
</comment>